<dbReference type="Proteomes" id="UP000677228">
    <property type="component" value="Unassembled WGS sequence"/>
</dbReference>
<dbReference type="AlphaFoldDB" id="A0A8S2QZB3"/>
<sequence>MTATSITTPTAKMCEVESCKKEAATTCFHCNKNICKKHFDQHNDLIMVDVLSLADRINILSDRLDTVTVAKLVEQSLNDLERWRELSHLFIDKHYELKKQEIQLASGKMASKFDEYKLKHQQQVQPVKQKICEMLDEGEVTMNQLHQLRSIVSDAENELAELNASVLNLTIQDISSTNYVTVNYNMTNSNNVDRNKRTNKESGNESAHVYQRDHELNQGIAKTGATQFRFGHRKYRPSMTEGNQPEATCKQ</sequence>
<proteinExistence type="predicted"/>
<accession>A0A8S2QZB3</accession>
<comment type="caution">
    <text evidence="3">The sequence shown here is derived from an EMBL/GenBank/DDBJ whole genome shotgun (WGS) entry which is preliminary data.</text>
</comment>
<evidence type="ECO:0000313" key="2">
    <source>
        <dbReference type="EMBL" id="CAF1325083.1"/>
    </source>
</evidence>
<gene>
    <name evidence="2" type="ORF">OVA965_LOCUS29621</name>
    <name evidence="3" type="ORF">TMI583_LOCUS30404</name>
</gene>
<organism evidence="3 4">
    <name type="scientific">Didymodactylos carnosus</name>
    <dbReference type="NCBI Taxonomy" id="1234261"/>
    <lineage>
        <taxon>Eukaryota</taxon>
        <taxon>Metazoa</taxon>
        <taxon>Spiralia</taxon>
        <taxon>Gnathifera</taxon>
        <taxon>Rotifera</taxon>
        <taxon>Eurotatoria</taxon>
        <taxon>Bdelloidea</taxon>
        <taxon>Philodinida</taxon>
        <taxon>Philodinidae</taxon>
        <taxon>Didymodactylos</taxon>
    </lineage>
</organism>
<protein>
    <submittedName>
        <fullName evidence="3">Uncharacterized protein</fullName>
    </submittedName>
</protein>
<dbReference type="EMBL" id="CAJNOK010020970">
    <property type="protein sequence ID" value="CAF1325083.1"/>
    <property type="molecule type" value="Genomic_DNA"/>
</dbReference>
<feature type="coiled-coil region" evidence="1">
    <location>
        <begin position="145"/>
        <end position="172"/>
    </location>
</feature>
<name>A0A8S2QZB3_9BILA</name>
<dbReference type="EMBL" id="CAJOBA010042580">
    <property type="protein sequence ID" value="CAF4136018.1"/>
    <property type="molecule type" value="Genomic_DNA"/>
</dbReference>
<reference evidence="3" key="1">
    <citation type="submission" date="2021-02" db="EMBL/GenBank/DDBJ databases">
        <authorList>
            <person name="Nowell W R."/>
        </authorList>
    </citation>
    <scope>NUCLEOTIDE SEQUENCE</scope>
</reference>
<keyword evidence="1" id="KW-0175">Coiled coil</keyword>
<evidence type="ECO:0000313" key="3">
    <source>
        <dbReference type="EMBL" id="CAF4136018.1"/>
    </source>
</evidence>
<dbReference type="Proteomes" id="UP000682733">
    <property type="component" value="Unassembled WGS sequence"/>
</dbReference>
<evidence type="ECO:0000313" key="4">
    <source>
        <dbReference type="Proteomes" id="UP000682733"/>
    </source>
</evidence>
<evidence type="ECO:0000256" key="1">
    <source>
        <dbReference type="SAM" id="Coils"/>
    </source>
</evidence>